<dbReference type="Proteomes" id="UP000265703">
    <property type="component" value="Unassembled WGS sequence"/>
</dbReference>
<reference evidence="2 3" key="1">
    <citation type="submission" date="2018-06" db="EMBL/GenBank/DDBJ databases">
        <title>Comparative genomics reveals the genomic features of Rhizophagus irregularis, R. cerebriforme, R. diaphanum and Gigaspora rosea, and their symbiotic lifestyle signature.</title>
        <authorList>
            <person name="Morin E."/>
            <person name="San Clemente H."/>
            <person name="Chen E.C.H."/>
            <person name="De La Providencia I."/>
            <person name="Hainaut M."/>
            <person name="Kuo A."/>
            <person name="Kohler A."/>
            <person name="Murat C."/>
            <person name="Tang N."/>
            <person name="Roy S."/>
            <person name="Loubradou J."/>
            <person name="Henrissat B."/>
            <person name="Grigoriev I.V."/>
            <person name="Corradi N."/>
            <person name="Roux C."/>
            <person name="Martin F.M."/>
        </authorList>
    </citation>
    <scope>NUCLEOTIDE SEQUENCE [LARGE SCALE GENOMIC DNA]</scope>
    <source>
        <strain evidence="2 3">DAOM 227022</strain>
    </source>
</reference>
<dbReference type="OrthoDB" id="2420963at2759"/>
<sequence>MTIAYKSIKGLRAIKALNTNPKTDSDATLYDALKKNLVNYVVPANLSWKDPEANMVLSDKSLLVEKLGQRQKRIFMEPYENMKCTLPESVISKCELFIHNFNKANITNMSRNIVHDKTWKENISTLEKRAEPVRFGIIRGFENSTTRKEQSEGTYITDVVMPLLRASLEDMPNGKTCLSIAERQSLASKVRRNSGDISKERMGKKPDAMLLMKHGGKINELAYAECSRIICNDTKKANDEVKLWRETLDGISFVNLVCRPLSNQFGIVGVQVAGEDIYLNILVNDAGGLSRYFHIDHAEIPLTKSTRKVKSLLRLLLTLRNITIVNKSLLVQALEQATSHPPRNVNPSPTVSTPPYNK</sequence>
<accession>A0A397SJX9</accession>
<feature type="region of interest" description="Disordered" evidence="1">
    <location>
        <begin position="338"/>
        <end position="358"/>
    </location>
</feature>
<evidence type="ECO:0000313" key="2">
    <source>
        <dbReference type="EMBL" id="RIA82854.1"/>
    </source>
</evidence>
<evidence type="ECO:0000313" key="3">
    <source>
        <dbReference type="Proteomes" id="UP000265703"/>
    </source>
</evidence>
<keyword evidence="3" id="KW-1185">Reference proteome</keyword>
<name>A0A397SJX9_9GLOM</name>
<evidence type="ECO:0000256" key="1">
    <source>
        <dbReference type="SAM" id="MobiDB-lite"/>
    </source>
</evidence>
<protein>
    <submittedName>
        <fullName evidence="2">Uncharacterized protein</fullName>
    </submittedName>
</protein>
<dbReference type="AlphaFoldDB" id="A0A397SJX9"/>
<dbReference type="EMBL" id="QKYT01000624">
    <property type="protein sequence ID" value="RIA82854.1"/>
    <property type="molecule type" value="Genomic_DNA"/>
</dbReference>
<organism evidence="2 3">
    <name type="scientific">Glomus cerebriforme</name>
    <dbReference type="NCBI Taxonomy" id="658196"/>
    <lineage>
        <taxon>Eukaryota</taxon>
        <taxon>Fungi</taxon>
        <taxon>Fungi incertae sedis</taxon>
        <taxon>Mucoromycota</taxon>
        <taxon>Glomeromycotina</taxon>
        <taxon>Glomeromycetes</taxon>
        <taxon>Glomerales</taxon>
        <taxon>Glomeraceae</taxon>
        <taxon>Glomus</taxon>
    </lineage>
</organism>
<proteinExistence type="predicted"/>
<comment type="caution">
    <text evidence="2">The sequence shown here is derived from an EMBL/GenBank/DDBJ whole genome shotgun (WGS) entry which is preliminary data.</text>
</comment>
<gene>
    <name evidence="2" type="ORF">C1645_834718</name>
</gene>